<sequence>MDVETQQRCHELLLRLAGRLPDEHLWRFRDWNAAGSVQALARMLPLTLLRERVGITAAESRMLSAAFGATGVDAGRLTAIPWVDEIDDLGYTFTPESPDRATLGDPVAVVLTAVLHGRPDVISAGMCWRAPRSGRTESQRIVLVTASGRHAELTGELQRVLRALGGRAPSVEVVAPGADLTAYHRAAADAAEPLLVGATPVAS</sequence>
<dbReference type="Proteomes" id="UP000295444">
    <property type="component" value="Unassembled WGS sequence"/>
</dbReference>
<comment type="caution">
    <text evidence="1">The sequence shown here is derived from an EMBL/GenBank/DDBJ whole genome shotgun (WGS) entry which is preliminary data.</text>
</comment>
<gene>
    <name evidence="1" type="ORF">EV186_101740</name>
</gene>
<evidence type="ECO:0000313" key="2">
    <source>
        <dbReference type="Proteomes" id="UP000295444"/>
    </source>
</evidence>
<protein>
    <submittedName>
        <fullName evidence="1">Uncharacterized protein</fullName>
    </submittedName>
</protein>
<accession>A0A4R6SNM4</accession>
<keyword evidence="2" id="KW-1185">Reference proteome</keyword>
<name>A0A4R6SNM4_LABRH</name>
<reference evidence="1 2" key="1">
    <citation type="submission" date="2019-03" db="EMBL/GenBank/DDBJ databases">
        <title>Genomic Encyclopedia of Type Strains, Phase IV (KMG-IV): sequencing the most valuable type-strain genomes for metagenomic binning, comparative biology and taxonomic classification.</title>
        <authorList>
            <person name="Goeker M."/>
        </authorList>
    </citation>
    <scope>NUCLEOTIDE SEQUENCE [LARGE SCALE GENOMIC DNA]</scope>
    <source>
        <strain evidence="1 2">DSM 45361</strain>
    </source>
</reference>
<proteinExistence type="predicted"/>
<dbReference type="EMBL" id="SNXZ01000001">
    <property type="protein sequence ID" value="TDQ04783.1"/>
    <property type="molecule type" value="Genomic_DNA"/>
</dbReference>
<dbReference type="OrthoDB" id="3576083at2"/>
<dbReference type="AlphaFoldDB" id="A0A4R6SNM4"/>
<dbReference type="RefSeq" id="WP_133847640.1">
    <property type="nucleotide sequence ID" value="NZ_SNXZ01000001.1"/>
</dbReference>
<organism evidence="1 2">
    <name type="scientific">Labedaea rhizosphaerae</name>
    <dbReference type="NCBI Taxonomy" id="598644"/>
    <lineage>
        <taxon>Bacteria</taxon>
        <taxon>Bacillati</taxon>
        <taxon>Actinomycetota</taxon>
        <taxon>Actinomycetes</taxon>
        <taxon>Pseudonocardiales</taxon>
        <taxon>Pseudonocardiaceae</taxon>
        <taxon>Labedaea</taxon>
    </lineage>
</organism>
<evidence type="ECO:0000313" key="1">
    <source>
        <dbReference type="EMBL" id="TDQ04783.1"/>
    </source>
</evidence>